<evidence type="ECO:0000313" key="2">
    <source>
        <dbReference type="EMBL" id="GIH04603.1"/>
    </source>
</evidence>
<dbReference type="EMBL" id="BONY01000013">
    <property type="protein sequence ID" value="GIH04603.1"/>
    <property type="molecule type" value="Genomic_DNA"/>
</dbReference>
<dbReference type="Proteomes" id="UP000612899">
    <property type="component" value="Unassembled WGS sequence"/>
</dbReference>
<evidence type="ECO:0000313" key="3">
    <source>
        <dbReference type="Proteomes" id="UP000612899"/>
    </source>
</evidence>
<keyword evidence="1" id="KW-0812">Transmembrane</keyword>
<dbReference type="AlphaFoldDB" id="A0A8J3VG84"/>
<protein>
    <submittedName>
        <fullName evidence="2">Uncharacterized protein</fullName>
    </submittedName>
</protein>
<feature type="transmembrane region" description="Helical" evidence="1">
    <location>
        <begin position="52"/>
        <end position="76"/>
    </location>
</feature>
<feature type="transmembrane region" description="Helical" evidence="1">
    <location>
        <begin position="82"/>
        <end position="103"/>
    </location>
</feature>
<organism evidence="2 3">
    <name type="scientific">Rhizocola hellebori</name>
    <dbReference type="NCBI Taxonomy" id="1392758"/>
    <lineage>
        <taxon>Bacteria</taxon>
        <taxon>Bacillati</taxon>
        <taxon>Actinomycetota</taxon>
        <taxon>Actinomycetes</taxon>
        <taxon>Micromonosporales</taxon>
        <taxon>Micromonosporaceae</taxon>
        <taxon>Rhizocola</taxon>
    </lineage>
</organism>
<accession>A0A8J3VG84</accession>
<keyword evidence="1" id="KW-0472">Membrane</keyword>
<evidence type="ECO:0000256" key="1">
    <source>
        <dbReference type="SAM" id="Phobius"/>
    </source>
</evidence>
<dbReference type="RefSeq" id="WP_203908477.1">
    <property type="nucleotide sequence ID" value="NZ_BONY01000013.1"/>
</dbReference>
<sequence length="158" mass="17634">MLTYYRDRTVEVTSVAVHIHGRVYALSELEYVWHLEVQADPSVRRRAASRGALNIGVVVAVILALLGIVFLVTATLTNPGTAAAVLVPLAVVVLLVAMAGPMLEWVLHRFDRSYDVGSKVHEIWCVRHGKELLLIRVADETRFGKIYRSIQRALENHP</sequence>
<reference evidence="2" key="1">
    <citation type="submission" date="2021-01" db="EMBL/GenBank/DDBJ databases">
        <title>Whole genome shotgun sequence of Rhizocola hellebori NBRC 109834.</title>
        <authorList>
            <person name="Komaki H."/>
            <person name="Tamura T."/>
        </authorList>
    </citation>
    <scope>NUCLEOTIDE SEQUENCE</scope>
    <source>
        <strain evidence="2">NBRC 109834</strain>
    </source>
</reference>
<name>A0A8J3VG84_9ACTN</name>
<dbReference type="InterPro" id="IPR045629">
    <property type="entry name" value="DUF6232"/>
</dbReference>
<comment type="caution">
    <text evidence="2">The sequence shown here is derived from an EMBL/GenBank/DDBJ whole genome shotgun (WGS) entry which is preliminary data.</text>
</comment>
<keyword evidence="1" id="KW-1133">Transmembrane helix</keyword>
<dbReference type="Pfam" id="PF19744">
    <property type="entry name" value="DUF6232"/>
    <property type="match status" value="1"/>
</dbReference>
<keyword evidence="3" id="KW-1185">Reference proteome</keyword>
<proteinExistence type="predicted"/>
<gene>
    <name evidence="2" type="ORF">Rhe02_26700</name>
</gene>